<comment type="caution">
    <text evidence="2">The sequence shown here is derived from an EMBL/GenBank/DDBJ whole genome shotgun (WGS) entry which is preliminary data.</text>
</comment>
<name>A0A4Y2BLG6_ARAVE</name>
<dbReference type="AlphaFoldDB" id="A0A4Y2BLG6"/>
<feature type="non-terminal residue" evidence="2">
    <location>
        <position position="1"/>
    </location>
</feature>
<dbReference type="Proteomes" id="UP000499080">
    <property type="component" value="Unassembled WGS sequence"/>
</dbReference>
<organism evidence="2 4">
    <name type="scientific">Araneus ventricosus</name>
    <name type="common">Orbweaver spider</name>
    <name type="synonym">Epeira ventricosa</name>
    <dbReference type="NCBI Taxonomy" id="182803"/>
    <lineage>
        <taxon>Eukaryota</taxon>
        <taxon>Metazoa</taxon>
        <taxon>Ecdysozoa</taxon>
        <taxon>Arthropoda</taxon>
        <taxon>Chelicerata</taxon>
        <taxon>Arachnida</taxon>
        <taxon>Araneae</taxon>
        <taxon>Araneomorphae</taxon>
        <taxon>Entelegynae</taxon>
        <taxon>Araneoidea</taxon>
        <taxon>Araneidae</taxon>
        <taxon>Araneus</taxon>
    </lineage>
</organism>
<sequence length="84" mass="9397">SPRWPGGRGWASGPDWYQIRNLSPSKNSHICRPSVIWSTKESMGKRPIIDVVLKFGEEGIAQVSSSPSDRVSDEYRCDPHVVSK</sequence>
<evidence type="ECO:0000313" key="3">
    <source>
        <dbReference type="EMBL" id="GBL92247.1"/>
    </source>
</evidence>
<feature type="region of interest" description="Disordered" evidence="1">
    <location>
        <begin position="63"/>
        <end position="84"/>
    </location>
</feature>
<evidence type="ECO:0000256" key="1">
    <source>
        <dbReference type="SAM" id="MobiDB-lite"/>
    </source>
</evidence>
<evidence type="ECO:0000313" key="4">
    <source>
        <dbReference type="Proteomes" id="UP000499080"/>
    </source>
</evidence>
<dbReference type="EMBL" id="BGPR01083653">
    <property type="protein sequence ID" value="GBL92247.1"/>
    <property type="molecule type" value="Genomic_DNA"/>
</dbReference>
<feature type="compositionally biased region" description="Basic and acidic residues" evidence="1">
    <location>
        <begin position="70"/>
        <end position="84"/>
    </location>
</feature>
<gene>
    <name evidence="3" type="ORF">AVEN_170596_1</name>
    <name evidence="2" type="ORF">AVEN_61689_1</name>
</gene>
<dbReference type="EMBL" id="BGPR01083650">
    <property type="protein sequence ID" value="GBL92235.1"/>
    <property type="molecule type" value="Genomic_DNA"/>
</dbReference>
<keyword evidence="4" id="KW-1185">Reference proteome</keyword>
<accession>A0A4Y2BLG6</accession>
<protein>
    <submittedName>
        <fullName evidence="2">Uncharacterized protein</fullName>
    </submittedName>
</protein>
<reference evidence="2 4" key="1">
    <citation type="journal article" date="2019" name="Sci. Rep.">
        <title>Orb-weaving spider Araneus ventricosus genome elucidates the spidroin gene catalogue.</title>
        <authorList>
            <person name="Kono N."/>
            <person name="Nakamura H."/>
            <person name="Ohtoshi R."/>
            <person name="Moran D.A.P."/>
            <person name="Shinohara A."/>
            <person name="Yoshida Y."/>
            <person name="Fujiwara M."/>
            <person name="Mori M."/>
            <person name="Tomita M."/>
            <person name="Arakawa K."/>
        </authorList>
    </citation>
    <scope>NUCLEOTIDE SEQUENCE [LARGE SCALE GENOMIC DNA]</scope>
</reference>
<evidence type="ECO:0000313" key="2">
    <source>
        <dbReference type="EMBL" id="GBL92235.1"/>
    </source>
</evidence>
<proteinExistence type="predicted"/>